<accession>R0IM44</accession>
<dbReference type="RefSeq" id="XP_008026400.1">
    <property type="nucleotide sequence ID" value="XM_008028209.1"/>
</dbReference>
<evidence type="ECO:0000256" key="2">
    <source>
        <dbReference type="SAM" id="MobiDB-lite"/>
    </source>
</evidence>
<dbReference type="EMBL" id="KB908626">
    <property type="protein sequence ID" value="EOA85886.1"/>
    <property type="molecule type" value="Genomic_DNA"/>
</dbReference>
<organism evidence="3 4">
    <name type="scientific">Exserohilum turcicum (strain 28A)</name>
    <name type="common">Northern leaf blight fungus</name>
    <name type="synonym">Setosphaeria turcica</name>
    <dbReference type="NCBI Taxonomy" id="671987"/>
    <lineage>
        <taxon>Eukaryota</taxon>
        <taxon>Fungi</taxon>
        <taxon>Dikarya</taxon>
        <taxon>Ascomycota</taxon>
        <taxon>Pezizomycotina</taxon>
        <taxon>Dothideomycetes</taxon>
        <taxon>Pleosporomycetidae</taxon>
        <taxon>Pleosporales</taxon>
        <taxon>Pleosporineae</taxon>
        <taxon>Pleosporaceae</taxon>
        <taxon>Exserohilum</taxon>
    </lineage>
</organism>
<feature type="compositionally biased region" description="Polar residues" evidence="2">
    <location>
        <begin position="81"/>
        <end position="93"/>
    </location>
</feature>
<dbReference type="AlphaFoldDB" id="R0IM44"/>
<sequence>MLKIFVSKPIIDDVSNKDVQTIDQERTYIEVLVPNSEDESVTAETKKNRPQKQPSPGSIKNKERINTPKKRFKRQPCAGVTVNSGDRNATSEARTFKSRQKGDTSQDLAFMEGVCDGNSELIYHAIDGWERCNNDLAYWKKESIKRQIRLIRKCRDYVRLEEWKRKLKIENSKLENEKSELRREIRKCEEEIRNLKGKKIQAEERMIQAEEKLHEVEMSHAKLEKQNSEYKKKINRQQRGIVKLQRMYQEKDNELQKHGLTPSLLLQVNRLYEKLQLAHIQSDA</sequence>
<dbReference type="Proteomes" id="UP000016935">
    <property type="component" value="Unassembled WGS sequence"/>
</dbReference>
<evidence type="ECO:0000313" key="4">
    <source>
        <dbReference type="Proteomes" id="UP000016935"/>
    </source>
</evidence>
<name>R0IM44_EXST2</name>
<dbReference type="HOGENOM" id="CLU_980607_0_0_1"/>
<evidence type="ECO:0000256" key="1">
    <source>
        <dbReference type="SAM" id="Coils"/>
    </source>
</evidence>
<feature type="region of interest" description="Disordered" evidence="2">
    <location>
        <begin position="33"/>
        <end position="102"/>
    </location>
</feature>
<reference evidence="3 4" key="1">
    <citation type="journal article" date="2012" name="PLoS Pathog.">
        <title>Diverse lifestyles and strategies of plant pathogenesis encoded in the genomes of eighteen Dothideomycetes fungi.</title>
        <authorList>
            <person name="Ohm R.A."/>
            <person name="Feau N."/>
            <person name="Henrissat B."/>
            <person name="Schoch C.L."/>
            <person name="Horwitz B.A."/>
            <person name="Barry K.W."/>
            <person name="Condon B.J."/>
            <person name="Copeland A.C."/>
            <person name="Dhillon B."/>
            <person name="Glaser F."/>
            <person name="Hesse C.N."/>
            <person name="Kosti I."/>
            <person name="LaButti K."/>
            <person name="Lindquist E.A."/>
            <person name="Lucas S."/>
            <person name="Salamov A.A."/>
            <person name="Bradshaw R.E."/>
            <person name="Ciuffetti L."/>
            <person name="Hamelin R.C."/>
            <person name="Kema G.H.J."/>
            <person name="Lawrence C."/>
            <person name="Scott J.A."/>
            <person name="Spatafora J.W."/>
            <person name="Turgeon B.G."/>
            <person name="de Wit P.J.G.M."/>
            <person name="Zhong S."/>
            <person name="Goodwin S.B."/>
            <person name="Grigoriev I.V."/>
        </authorList>
    </citation>
    <scope>NUCLEOTIDE SEQUENCE [LARGE SCALE GENOMIC DNA]</scope>
    <source>
        <strain evidence="4">28A</strain>
    </source>
</reference>
<protein>
    <submittedName>
        <fullName evidence="3">Uncharacterized protein</fullName>
    </submittedName>
</protein>
<gene>
    <name evidence="3" type="ORF">SETTUDRAFT_39908</name>
</gene>
<reference evidence="3 4" key="2">
    <citation type="journal article" date="2013" name="PLoS Genet.">
        <title>Comparative genome structure, secondary metabolite, and effector coding capacity across Cochliobolus pathogens.</title>
        <authorList>
            <person name="Condon B.J."/>
            <person name="Leng Y."/>
            <person name="Wu D."/>
            <person name="Bushley K.E."/>
            <person name="Ohm R.A."/>
            <person name="Otillar R."/>
            <person name="Martin J."/>
            <person name="Schackwitz W."/>
            <person name="Grimwood J."/>
            <person name="MohdZainudin N."/>
            <person name="Xue C."/>
            <person name="Wang R."/>
            <person name="Manning V.A."/>
            <person name="Dhillon B."/>
            <person name="Tu Z.J."/>
            <person name="Steffenson B.J."/>
            <person name="Salamov A."/>
            <person name="Sun H."/>
            <person name="Lowry S."/>
            <person name="LaButti K."/>
            <person name="Han J."/>
            <person name="Copeland A."/>
            <person name="Lindquist E."/>
            <person name="Barry K."/>
            <person name="Schmutz J."/>
            <person name="Baker S.E."/>
            <person name="Ciuffetti L.M."/>
            <person name="Grigoriev I.V."/>
            <person name="Zhong S."/>
            <person name="Turgeon B.G."/>
        </authorList>
    </citation>
    <scope>NUCLEOTIDE SEQUENCE [LARGE SCALE GENOMIC DNA]</scope>
    <source>
        <strain evidence="4">28A</strain>
    </source>
</reference>
<keyword evidence="4" id="KW-1185">Reference proteome</keyword>
<keyword evidence="1" id="KW-0175">Coiled coil</keyword>
<dbReference type="GeneID" id="19404540"/>
<evidence type="ECO:0000313" key="3">
    <source>
        <dbReference type="EMBL" id="EOA85886.1"/>
    </source>
</evidence>
<proteinExistence type="predicted"/>
<feature type="coiled-coil region" evidence="1">
    <location>
        <begin position="157"/>
        <end position="254"/>
    </location>
</feature>